<name>A0ABX7MUF2_9GAMM</name>
<keyword evidence="2" id="KW-1185">Reference proteome</keyword>
<reference evidence="1 2" key="1">
    <citation type="submission" date="2021-03" db="EMBL/GenBank/DDBJ databases">
        <title>Genome sequencing of Marinobacter sp. LPB0319.</title>
        <authorList>
            <person name="Kim J."/>
        </authorList>
    </citation>
    <scope>NUCLEOTIDE SEQUENCE [LARGE SCALE GENOMIC DNA]</scope>
    <source>
        <strain evidence="1 2">LPB0319</strain>
    </source>
</reference>
<dbReference type="RefSeq" id="WP_206644282.1">
    <property type="nucleotide sequence ID" value="NZ_CP071247.1"/>
</dbReference>
<protein>
    <submittedName>
        <fullName evidence="1">Uncharacterized protein</fullName>
    </submittedName>
</protein>
<proteinExistence type="predicted"/>
<dbReference type="EMBL" id="CP071247">
    <property type="protein sequence ID" value="QSP95075.1"/>
    <property type="molecule type" value="Genomic_DNA"/>
</dbReference>
<dbReference type="Proteomes" id="UP000663555">
    <property type="component" value="Chromosome"/>
</dbReference>
<organism evidence="1 2">
    <name type="scientific">Marinobacter salinisoli</name>
    <dbReference type="NCBI Taxonomy" id="2769486"/>
    <lineage>
        <taxon>Bacteria</taxon>
        <taxon>Pseudomonadati</taxon>
        <taxon>Pseudomonadota</taxon>
        <taxon>Gammaproteobacteria</taxon>
        <taxon>Pseudomonadales</taxon>
        <taxon>Marinobacteraceae</taxon>
        <taxon>Marinobacter</taxon>
    </lineage>
</organism>
<accession>A0ABX7MUF2</accession>
<evidence type="ECO:0000313" key="2">
    <source>
        <dbReference type="Proteomes" id="UP000663555"/>
    </source>
</evidence>
<evidence type="ECO:0000313" key="1">
    <source>
        <dbReference type="EMBL" id="QSP95075.1"/>
    </source>
</evidence>
<gene>
    <name evidence="1" type="ORF">LPB19_01235</name>
</gene>
<sequence>MLLLLVSEDDMQAIAERAYSRDYLIAYFEQMARDGNPLKAPQWIKDTLLRPAPSHTEDPDKNVDWESNWQAAHALFLNHLMACPACLAPRDRYCPQGARLRSGYRWAYEQTEV</sequence>